<reference evidence="1" key="1">
    <citation type="submission" date="2014-12" db="EMBL/GenBank/DDBJ databases">
        <title>Insight into the proteome of Arion vulgaris.</title>
        <authorList>
            <person name="Aradska J."/>
            <person name="Bulat T."/>
            <person name="Smidak R."/>
            <person name="Sarate P."/>
            <person name="Gangsoo J."/>
            <person name="Sialana F."/>
            <person name="Bilban M."/>
            <person name="Lubec G."/>
        </authorList>
    </citation>
    <scope>NUCLEOTIDE SEQUENCE</scope>
    <source>
        <tissue evidence="1">Skin</tissue>
    </source>
</reference>
<name>A0A0B6YRJ5_9EUPU</name>
<feature type="non-terminal residue" evidence="1">
    <location>
        <position position="75"/>
    </location>
</feature>
<feature type="non-terminal residue" evidence="1">
    <location>
        <position position="1"/>
    </location>
</feature>
<sequence>LTVDNQHGLLMVMNFVQKHNLLIIRNVLEEITDIFNRHQPNQWTSGYGYIHHKNGQCSVCGHGMNKYEISDHDFQ</sequence>
<proteinExistence type="predicted"/>
<dbReference type="AlphaFoldDB" id="A0A0B6YRJ5"/>
<evidence type="ECO:0000313" key="1">
    <source>
        <dbReference type="EMBL" id="CEK58767.1"/>
    </source>
</evidence>
<organism evidence="1">
    <name type="scientific">Arion vulgaris</name>
    <dbReference type="NCBI Taxonomy" id="1028688"/>
    <lineage>
        <taxon>Eukaryota</taxon>
        <taxon>Metazoa</taxon>
        <taxon>Spiralia</taxon>
        <taxon>Lophotrochozoa</taxon>
        <taxon>Mollusca</taxon>
        <taxon>Gastropoda</taxon>
        <taxon>Heterobranchia</taxon>
        <taxon>Euthyneura</taxon>
        <taxon>Panpulmonata</taxon>
        <taxon>Eupulmonata</taxon>
        <taxon>Stylommatophora</taxon>
        <taxon>Helicina</taxon>
        <taxon>Arionoidea</taxon>
        <taxon>Arionidae</taxon>
        <taxon>Arion</taxon>
    </lineage>
</organism>
<accession>A0A0B6YRJ5</accession>
<gene>
    <name evidence="1" type="primary">ORF34132</name>
</gene>
<dbReference type="EMBL" id="HACG01011902">
    <property type="protein sequence ID" value="CEK58767.1"/>
    <property type="molecule type" value="Transcribed_RNA"/>
</dbReference>
<protein>
    <submittedName>
        <fullName evidence="1">Uncharacterized protein</fullName>
    </submittedName>
</protein>